<organism evidence="1 2">
    <name type="scientific">Haematococcus lacustris</name>
    <name type="common">Green alga</name>
    <name type="synonym">Haematococcus pluvialis</name>
    <dbReference type="NCBI Taxonomy" id="44745"/>
    <lineage>
        <taxon>Eukaryota</taxon>
        <taxon>Viridiplantae</taxon>
        <taxon>Chlorophyta</taxon>
        <taxon>core chlorophytes</taxon>
        <taxon>Chlorophyceae</taxon>
        <taxon>CS clade</taxon>
        <taxon>Chlamydomonadales</taxon>
        <taxon>Haematococcaceae</taxon>
        <taxon>Haematococcus</taxon>
    </lineage>
</organism>
<feature type="non-terminal residue" evidence="1">
    <location>
        <position position="1"/>
    </location>
</feature>
<comment type="caution">
    <text evidence="1">The sequence shown here is derived from an EMBL/GenBank/DDBJ whole genome shotgun (WGS) entry which is preliminary data.</text>
</comment>
<sequence>VFIDEALSPAELETMCADFDTPEELVEQLVSKFCSVLMATGNYAKVAAAEDRSSWAGTAGRRQLGMQARARACA</sequence>
<gene>
    <name evidence="1" type="ORF">HaLaN_25666</name>
</gene>
<proteinExistence type="predicted"/>
<dbReference type="Proteomes" id="UP000485058">
    <property type="component" value="Unassembled WGS sequence"/>
</dbReference>
<evidence type="ECO:0000313" key="1">
    <source>
        <dbReference type="EMBL" id="GFH27359.1"/>
    </source>
</evidence>
<keyword evidence="2" id="KW-1185">Reference proteome</keyword>
<name>A0A6A0A2W1_HAELA</name>
<reference evidence="1 2" key="1">
    <citation type="submission" date="2020-02" db="EMBL/GenBank/DDBJ databases">
        <title>Draft genome sequence of Haematococcus lacustris strain NIES-144.</title>
        <authorList>
            <person name="Morimoto D."/>
            <person name="Nakagawa S."/>
            <person name="Yoshida T."/>
            <person name="Sawayama S."/>
        </authorList>
    </citation>
    <scope>NUCLEOTIDE SEQUENCE [LARGE SCALE GENOMIC DNA]</scope>
    <source>
        <strain evidence="1 2">NIES-144</strain>
    </source>
</reference>
<evidence type="ECO:0000313" key="2">
    <source>
        <dbReference type="Proteomes" id="UP000485058"/>
    </source>
</evidence>
<dbReference type="AlphaFoldDB" id="A0A6A0A2W1"/>
<protein>
    <submittedName>
        <fullName evidence="1">AAA domain-containing protein</fullName>
    </submittedName>
</protein>
<dbReference type="EMBL" id="BLLF01003445">
    <property type="protein sequence ID" value="GFH27359.1"/>
    <property type="molecule type" value="Genomic_DNA"/>
</dbReference>
<accession>A0A6A0A2W1</accession>